<feature type="compositionally biased region" description="Polar residues" evidence="1">
    <location>
        <begin position="203"/>
        <end position="214"/>
    </location>
</feature>
<dbReference type="PANTHER" id="PTHR21315:SF2">
    <property type="entry name" value="APRATAXIN AND PNK-LIKE FACTOR"/>
    <property type="match status" value="1"/>
</dbReference>
<proteinExistence type="predicted"/>
<feature type="domain" description="PBZ-type" evidence="2">
    <location>
        <begin position="257"/>
        <end position="281"/>
    </location>
</feature>
<evidence type="ECO:0000313" key="3">
    <source>
        <dbReference type="EMBL" id="RZC35682.1"/>
    </source>
</evidence>
<dbReference type="GO" id="GO:0005634">
    <property type="term" value="C:nucleus"/>
    <property type="evidence" value="ECO:0007669"/>
    <property type="project" value="TreeGrafter"/>
</dbReference>
<dbReference type="AlphaFoldDB" id="A0A482VRX6"/>
<evidence type="ECO:0000259" key="2">
    <source>
        <dbReference type="Pfam" id="PF10283"/>
    </source>
</evidence>
<feature type="compositionally biased region" description="Basic and acidic residues" evidence="1">
    <location>
        <begin position="112"/>
        <end position="128"/>
    </location>
</feature>
<name>A0A482VRX6_ASBVE</name>
<protein>
    <submittedName>
        <fullName evidence="3">Aprataxin and PNK-like factor</fullName>
    </submittedName>
</protein>
<reference evidence="3 4" key="1">
    <citation type="submission" date="2017-03" db="EMBL/GenBank/DDBJ databases">
        <title>Genome of the blue death feigning beetle - Asbolus verrucosus.</title>
        <authorList>
            <person name="Rider S.D."/>
        </authorList>
    </citation>
    <scope>NUCLEOTIDE SEQUENCE [LARGE SCALE GENOMIC DNA]</scope>
    <source>
        <strain evidence="3">Butters</strain>
        <tissue evidence="3">Head and leg muscle</tissue>
    </source>
</reference>
<feature type="compositionally biased region" description="Polar residues" evidence="1">
    <location>
        <begin position="129"/>
        <end position="139"/>
    </location>
</feature>
<dbReference type="STRING" id="1661398.A0A482VRX6"/>
<feature type="compositionally biased region" description="Basic residues" evidence="1">
    <location>
        <begin position="280"/>
        <end position="295"/>
    </location>
</feature>
<feature type="domain" description="PBZ-type" evidence="2">
    <location>
        <begin position="221"/>
        <end position="246"/>
    </location>
</feature>
<gene>
    <name evidence="3" type="ORF">BDFB_003742</name>
</gene>
<feature type="region of interest" description="Disordered" evidence="1">
    <location>
        <begin position="235"/>
        <end position="360"/>
    </location>
</feature>
<dbReference type="EMBL" id="QDEB01068780">
    <property type="protein sequence ID" value="RZC35682.1"/>
    <property type="molecule type" value="Genomic_DNA"/>
</dbReference>
<dbReference type="OrthoDB" id="10256774at2759"/>
<feature type="non-terminal residue" evidence="3">
    <location>
        <position position="360"/>
    </location>
</feature>
<organism evidence="3 4">
    <name type="scientific">Asbolus verrucosus</name>
    <name type="common">Desert ironclad beetle</name>
    <dbReference type="NCBI Taxonomy" id="1661398"/>
    <lineage>
        <taxon>Eukaryota</taxon>
        <taxon>Metazoa</taxon>
        <taxon>Ecdysozoa</taxon>
        <taxon>Arthropoda</taxon>
        <taxon>Hexapoda</taxon>
        <taxon>Insecta</taxon>
        <taxon>Pterygota</taxon>
        <taxon>Neoptera</taxon>
        <taxon>Endopterygota</taxon>
        <taxon>Coleoptera</taxon>
        <taxon>Polyphaga</taxon>
        <taxon>Cucujiformia</taxon>
        <taxon>Tenebrionidae</taxon>
        <taxon>Pimeliinae</taxon>
        <taxon>Asbolus</taxon>
    </lineage>
</organism>
<feature type="compositionally biased region" description="Basic and acidic residues" evidence="1">
    <location>
        <begin position="89"/>
        <end position="105"/>
    </location>
</feature>
<feature type="region of interest" description="Disordered" evidence="1">
    <location>
        <begin position="83"/>
        <end position="219"/>
    </location>
</feature>
<dbReference type="PANTHER" id="PTHR21315">
    <property type="entry name" value="APRATAXIN AND PNK-LIKE FACTOR-RELATED"/>
    <property type="match status" value="1"/>
</dbReference>
<dbReference type="InterPro" id="IPR039253">
    <property type="entry name" value="APLF"/>
</dbReference>
<dbReference type="GO" id="GO:0035861">
    <property type="term" value="C:site of double-strand break"/>
    <property type="evidence" value="ECO:0007669"/>
    <property type="project" value="TreeGrafter"/>
</dbReference>
<feature type="compositionally biased region" description="Basic and acidic residues" evidence="1">
    <location>
        <begin position="237"/>
        <end position="246"/>
    </location>
</feature>
<comment type="caution">
    <text evidence="3">The sequence shown here is derived from an EMBL/GenBank/DDBJ whole genome shotgun (WGS) entry which is preliminary data.</text>
</comment>
<dbReference type="GO" id="GO:0003906">
    <property type="term" value="F:DNA-(apurinic or apyrimidinic site) endonuclease activity"/>
    <property type="evidence" value="ECO:0007669"/>
    <property type="project" value="InterPro"/>
</dbReference>
<dbReference type="GO" id="GO:0006302">
    <property type="term" value="P:double-strand break repair"/>
    <property type="evidence" value="ECO:0007669"/>
    <property type="project" value="InterPro"/>
</dbReference>
<dbReference type="GO" id="GO:0008408">
    <property type="term" value="F:3'-5' exonuclease activity"/>
    <property type="evidence" value="ECO:0007669"/>
    <property type="project" value="InterPro"/>
</dbReference>
<accession>A0A482VRX6</accession>
<feature type="compositionally biased region" description="Basic and acidic residues" evidence="1">
    <location>
        <begin position="167"/>
        <end position="199"/>
    </location>
</feature>
<feature type="compositionally biased region" description="Acidic residues" evidence="1">
    <location>
        <begin position="319"/>
        <end position="345"/>
    </location>
</feature>
<keyword evidence="4" id="KW-1185">Reference proteome</keyword>
<evidence type="ECO:0000313" key="4">
    <source>
        <dbReference type="Proteomes" id="UP000292052"/>
    </source>
</evidence>
<dbReference type="Proteomes" id="UP000292052">
    <property type="component" value="Unassembled WGS sequence"/>
</dbReference>
<feature type="compositionally biased region" description="Polar residues" evidence="1">
    <location>
        <begin position="153"/>
        <end position="166"/>
    </location>
</feature>
<dbReference type="InterPro" id="IPR019406">
    <property type="entry name" value="APLF_PBZ"/>
</dbReference>
<evidence type="ECO:0000256" key="1">
    <source>
        <dbReference type="SAM" id="MobiDB-lite"/>
    </source>
</evidence>
<dbReference type="Pfam" id="PF10283">
    <property type="entry name" value="zf-CCHH"/>
    <property type="match status" value="2"/>
</dbReference>
<sequence length="360" mass="41028">MFVKIFKLGEEEDVITVFPLGTHAVGRGPVLQNHINPCFLKVAGSKTVTILTKDSSSPLNDGDTFALLPDLFWFKVKVVAEEEASDSTQDEKETKNEHAPKRHLDDVEEETSEKRTKLDETKQDRIDESATTSDANVQAMNAIKIEEEEENKPTTSDDNLQANNVVETKEENSFKEESTDDAARNEHTVDSNQELKMEPDLAQANNGTDASTSDTKAKLKRERCWYGARCYRKNPVHRQEFTHPGDSDFESDPDDNRPTCSFGAACYRKNKDHRRDYKHPPRQPPNKKKRTRKKVDRLNAVDFDDDLSEVSEDPFAVDGDSDEYVEDSDSDDTDWEDSQNVEEDSENMRSLVKEANRFVR</sequence>
<feature type="compositionally biased region" description="Acidic residues" evidence="1">
    <location>
        <begin position="302"/>
        <end position="312"/>
    </location>
</feature>
<dbReference type="Gene3D" id="2.60.200.20">
    <property type="match status" value="1"/>
</dbReference>
<feature type="compositionally biased region" description="Basic and acidic residues" evidence="1">
    <location>
        <begin position="351"/>
        <end position="360"/>
    </location>
</feature>